<dbReference type="AlphaFoldDB" id="A0A550JF22"/>
<sequence length="432" mass="47694">MREYFCDRLANGLRLVTVEMPHLHCAEMACYVQVGGRDESADLAGISHFLEHILFRGSLDFPSTFVLERAFEAIGGAVNAATDVESTCYHSRFHPQHLDEAAHLFASLLTRPLFADVELERRIILEEALDDLNERGEDVSPDNLTAGLLWPDHALSLPTIGSTASIKAIREDDLRAHHGRYYTPVNAVVVVAGNVRREATLQAVTAAFGHWRGSGGPERQSPAAREAHAPEVAWAKDSDSQILLQLAFRAPGRGHADTVPLRVLRWILSWGGASRLMLRLREQLGLTYHVEAGLSMLADCGSFTIDLAVAPKNLERAVTEVLGVVARLCREPVPEEELQGVLRAYLFDLEFSQDHTEAMLSRYGWGELAGYLRTVEDDRREVMAVTAEAIQQAARSVFAPGNLKLAVVGPWKEAHRRAVNKVLVAYSPLTEA</sequence>
<dbReference type="Gene3D" id="3.30.830.10">
    <property type="entry name" value="Metalloenzyme, LuxS/M16 peptidase-like"/>
    <property type="match status" value="2"/>
</dbReference>
<accession>A0A550JF22</accession>
<dbReference type="PANTHER" id="PTHR11851">
    <property type="entry name" value="METALLOPROTEASE"/>
    <property type="match status" value="1"/>
</dbReference>
<feature type="domain" description="Peptidase M16 N-terminal" evidence="2">
    <location>
        <begin position="16"/>
        <end position="147"/>
    </location>
</feature>
<comment type="caution">
    <text evidence="4">The sequence shown here is derived from an EMBL/GenBank/DDBJ whole genome shotgun (WGS) entry which is preliminary data.</text>
</comment>
<reference evidence="4 5" key="1">
    <citation type="submission" date="2019-07" db="EMBL/GenBank/DDBJ databases">
        <title>Insights of Desulfuromonas acetexigens electromicrobiology.</title>
        <authorList>
            <person name="Katuri K."/>
            <person name="Sapireddy V."/>
            <person name="Shaw D.R."/>
            <person name="Saikaly P."/>
        </authorList>
    </citation>
    <scope>NUCLEOTIDE SEQUENCE [LARGE SCALE GENOMIC DNA]</scope>
    <source>
        <strain evidence="4 5">2873</strain>
    </source>
</reference>
<gene>
    <name evidence="4" type="ORF">FL622_08405</name>
</gene>
<dbReference type="Proteomes" id="UP000317155">
    <property type="component" value="Unassembled WGS sequence"/>
</dbReference>
<keyword evidence="5" id="KW-1185">Reference proteome</keyword>
<comment type="similarity">
    <text evidence="1">Belongs to the peptidase M16 family.</text>
</comment>
<dbReference type="EMBL" id="VJVV01000005">
    <property type="protein sequence ID" value="TRO81814.1"/>
    <property type="molecule type" value="Genomic_DNA"/>
</dbReference>
<evidence type="ECO:0000256" key="1">
    <source>
        <dbReference type="ARBA" id="ARBA00007261"/>
    </source>
</evidence>
<organism evidence="4 5">
    <name type="scientific">Trichloromonas acetexigens</name>
    <dbReference type="NCBI Taxonomy" id="38815"/>
    <lineage>
        <taxon>Bacteria</taxon>
        <taxon>Pseudomonadati</taxon>
        <taxon>Thermodesulfobacteriota</taxon>
        <taxon>Desulfuromonadia</taxon>
        <taxon>Desulfuromonadales</taxon>
        <taxon>Trichloromonadaceae</taxon>
        <taxon>Trichloromonas</taxon>
    </lineage>
</organism>
<proteinExistence type="inferred from homology"/>
<dbReference type="InterPro" id="IPR007863">
    <property type="entry name" value="Peptidase_M16_C"/>
</dbReference>
<evidence type="ECO:0000259" key="2">
    <source>
        <dbReference type="Pfam" id="PF00675"/>
    </source>
</evidence>
<evidence type="ECO:0000313" key="4">
    <source>
        <dbReference type="EMBL" id="TRO81814.1"/>
    </source>
</evidence>
<dbReference type="InterPro" id="IPR011249">
    <property type="entry name" value="Metalloenz_LuxS/M16"/>
</dbReference>
<dbReference type="InterPro" id="IPR011765">
    <property type="entry name" value="Pept_M16_N"/>
</dbReference>
<evidence type="ECO:0000313" key="5">
    <source>
        <dbReference type="Proteomes" id="UP000317155"/>
    </source>
</evidence>
<protein>
    <submittedName>
        <fullName evidence="4">Insulinase family protein</fullName>
    </submittedName>
</protein>
<evidence type="ECO:0000259" key="3">
    <source>
        <dbReference type="Pfam" id="PF05193"/>
    </source>
</evidence>
<name>A0A550JF22_9BACT</name>
<dbReference type="RefSeq" id="WP_092057640.1">
    <property type="nucleotide sequence ID" value="NZ_FOJJ01000037.1"/>
</dbReference>
<feature type="domain" description="Peptidase M16 C-terminal" evidence="3">
    <location>
        <begin position="170"/>
        <end position="343"/>
    </location>
</feature>
<dbReference type="SUPFAM" id="SSF63411">
    <property type="entry name" value="LuxS/MPP-like metallohydrolase"/>
    <property type="match status" value="2"/>
</dbReference>
<dbReference type="GO" id="GO:0046872">
    <property type="term" value="F:metal ion binding"/>
    <property type="evidence" value="ECO:0007669"/>
    <property type="project" value="InterPro"/>
</dbReference>
<dbReference type="PANTHER" id="PTHR11851:SF49">
    <property type="entry name" value="MITOCHONDRIAL-PROCESSING PEPTIDASE SUBUNIT ALPHA"/>
    <property type="match status" value="1"/>
</dbReference>
<dbReference type="Pfam" id="PF00675">
    <property type="entry name" value="Peptidase_M16"/>
    <property type="match status" value="1"/>
</dbReference>
<dbReference type="OrthoDB" id="9811314at2"/>
<dbReference type="InterPro" id="IPR050361">
    <property type="entry name" value="MPP/UQCRC_Complex"/>
</dbReference>
<dbReference type="Pfam" id="PF05193">
    <property type="entry name" value="Peptidase_M16_C"/>
    <property type="match status" value="1"/>
</dbReference>